<sequence length="378" mass="42401">MILQTTPSSDGFHMPAEYEPHLGTVMVWPTRTGSFPYDAKEAKSAFAEIINNIIKYEKLYLICDEAHKDEPSKYFDKNDFAPKGNIELITLETDDAWARDTTPTFVVNDNEVRGIDWVFNAWGGDVDGLFSDYDKDDALASAFCNKYNYNYYDLHSTGFVLEGGSIHSDGEGTILVTESCLLSKGRNPKLSKTEIEETLLTYLGAKKVIWLPFGIYNDETNEHVDNVCAFVKPGEVVLAWTDDEADPQYEMSLADLKLLENETDAKGRKFIIHKLPIPKRPILVTKEDLDGYEFEEGEAERSIGERLAASYVNFYITNGSVLVPAFGDENDEVAVKILKKLFPEREVVPVKSRSILVGGGNIHCITGQVPLAKNRKDK</sequence>
<gene>
    <name evidence="2" type="primary">aguA</name>
    <name evidence="3" type="ORF">GCWU0000282_001552</name>
</gene>
<feature type="active site" description="Amidino-cysteine intermediate" evidence="2">
    <location>
        <position position="364"/>
    </location>
</feature>
<name>V2Y3M7_9FIRM</name>
<accession>V2Y3M7</accession>
<dbReference type="OrthoDB" id="9808013at2"/>
<keyword evidence="4" id="KW-1185">Reference proteome</keyword>
<dbReference type="NCBIfam" id="NF010070">
    <property type="entry name" value="PRK13551.1"/>
    <property type="match status" value="1"/>
</dbReference>
<comment type="similarity">
    <text evidence="2">Belongs to the agmatine deiminase family.</text>
</comment>
<dbReference type="STRING" id="592026.GCWU0000282_001552"/>
<dbReference type="PANTHER" id="PTHR31377:SF0">
    <property type="entry name" value="AGMATINE DEIMINASE-RELATED"/>
    <property type="match status" value="1"/>
</dbReference>
<evidence type="ECO:0000256" key="1">
    <source>
        <dbReference type="ARBA" id="ARBA00022801"/>
    </source>
</evidence>
<dbReference type="InterPro" id="IPR017754">
    <property type="entry name" value="Agmatine_deiminase"/>
</dbReference>
<dbReference type="GO" id="GO:0004668">
    <property type="term" value="F:protein-arginine deiminase activity"/>
    <property type="evidence" value="ECO:0007669"/>
    <property type="project" value="InterPro"/>
</dbReference>
<dbReference type="EC" id="3.5.3.12" evidence="2"/>
<evidence type="ECO:0000313" key="4">
    <source>
        <dbReference type="Proteomes" id="UP000018227"/>
    </source>
</evidence>
<dbReference type="GO" id="GO:0047632">
    <property type="term" value="F:agmatine deiminase activity"/>
    <property type="evidence" value="ECO:0007669"/>
    <property type="project" value="UniProtKB-UniRule"/>
</dbReference>
<dbReference type="Gene3D" id="3.75.10.10">
    <property type="entry name" value="L-arginine/glycine Amidinotransferase, Chain A"/>
    <property type="match status" value="1"/>
</dbReference>
<keyword evidence="1 2" id="KW-0378">Hydrolase</keyword>
<dbReference type="NCBIfam" id="TIGR03380">
    <property type="entry name" value="agmatine_aguA"/>
    <property type="match status" value="1"/>
</dbReference>
<dbReference type="GO" id="GO:0009446">
    <property type="term" value="P:putrescine biosynthetic process"/>
    <property type="evidence" value="ECO:0007669"/>
    <property type="project" value="InterPro"/>
</dbReference>
<dbReference type="Pfam" id="PF04371">
    <property type="entry name" value="PAD_porph"/>
    <property type="match status" value="1"/>
</dbReference>
<dbReference type="PANTHER" id="PTHR31377">
    <property type="entry name" value="AGMATINE DEIMINASE-RELATED"/>
    <property type="match status" value="1"/>
</dbReference>
<dbReference type="AlphaFoldDB" id="V2Y3M7"/>
<reference evidence="3 4" key="1">
    <citation type="submission" date="2013-06" db="EMBL/GenBank/DDBJ databases">
        <authorList>
            <person name="Weinstock G."/>
            <person name="Sodergren E."/>
            <person name="Clifton S."/>
            <person name="Fulton L."/>
            <person name="Fulton B."/>
            <person name="Courtney L."/>
            <person name="Fronick C."/>
            <person name="Harrison M."/>
            <person name="Strong C."/>
            <person name="Farmer C."/>
            <person name="Delahaunty K."/>
            <person name="Markovic C."/>
            <person name="Hall O."/>
            <person name="Minx P."/>
            <person name="Tomlinson C."/>
            <person name="Mitreva M."/>
            <person name="Nelson J."/>
            <person name="Hou S."/>
            <person name="Wollam A."/>
            <person name="Pepin K.H."/>
            <person name="Johnson M."/>
            <person name="Bhonagiri V."/>
            <person name="Nash W.E."/>
            <person name="Warren W."/>
            <person name="Chinwalla A."/>
            <person name="Mardis E.R."/>
            <person name="Wilson R.K."/>
        </authorList>
    </citation>
    <scope>NUCLEOTIDE SEQUENCE [LARGE SCALE GENOMIC DNA]</scope>
    <source>
        <strain evidence="3 4">ATCC 51271</strain>
    </source>
</reference>
<dbReference type="EMBL" id="ACIL03000013">
    <property type="protein sequence ID" value="ESL02682.1"/>
    <property type="molecule type" value="Genomic_DNA"/>
</dbReference>
<comment type="catalytic activity">
    <reaction evidence="2">
        <text>agmatine + H2O = N-carbamoylputrescine + NH4(+)</text>
        <dbReference type="Rhea" id="RHEA:18037"/>
        <dbReference type="ChEBI" id="CHEBI:15377"/>
        <dbReference type="ChEBI" id="CHEBI:28938"/>
        <dbReference type="ChEBI" id="CHEBI:58145"/>
        <dbReference type="ChEBI" id="CHEBI:58318"/>
        <dbReference type="EC" id="3.5.3.12"/>
    </reaction>
</comment>
<evidence type="ECO:0000256" key="2">
    <source>
        <dbReference type="HAMAP-Rule" id="MF_01841"/>
    </source>
</evidence>
<evidence type="ECO:0000313" key="3">
    <source>
        <dbReference type="EMBL" id="ESL02682.1"/>
    </source>
</evidence>
<dbReference type="Proteomes" id="UP000018227">
    <property type="component" value="Unassembled WGS sequence"/>
</dbReference>
<dbReference type="SUPFAM" id="SSF55909">
    <property type="entry name" value="Pentein"/>
    <property type="match status" value="1"/>
</dbReference>
<protein>
    <recommendedName>
        <fullName evidence="2">Putative agmatine deiminase</fullName>
        <ecNumber evidence="2">3.5.3.12</ecNumber>
    </recommendedName>
    <alternativeName>
        <fullName evidence="2">Agmatine iminohydrolase</fullName>
    </alternativeName>
</protein>
<dbReference type="HOGENOM" id="CLU_037682_1_0_9"/>
<organism evidence="3 4">
    <name type="scientific">Catonella morbi ATCC 51271</name>
    <dbReference type="NCBI Taxonomy" id="592026"/>
    <lineage>
        <taxon>Bacteria</taxon>
        <taxon>Bacillati</taxon>
        <taxon>Bacillota</taxon>
        <taxon>Clostridia</taxon>
        <taxon>Lachnospirales</taxon>
        <taxon>Lachnospiraceae</taxon>
        <taxon>Catonella</taxon>
    </lineage>
</organism>
<dbReference type="RefSeq" id="WP_023354424.1">
    <property type="nucleotide sequence ID" value="NZ_KI535368.1"/>
</dbReference>
<dbReference type="InterPro" id="IPR007466">
    <property type="entry name" value="Peptidyl-Arg-deiminase_porph"/>
</dbReference>
<comment type="caution">
    <text evidence="3">The sequence shown here is derived from an EMBL/GenBank/DDBJ whole genome shotgun (WGS) entry which is preliminary data.</text>
</comment>
<dbReference type="eggNOG" id="COG2957">
    <property type="taxonomic scope" value="Bacteria"/>
</dbReference>
<proteinExistence type="inferred from homology"/>
<dbReference type="HAMAP" id="MF_01841">
    <property type="entry name" value="Agmatine_deimin"/>
    <property type="match status" value="1"/>
</dbReference>